<dbReference type="EC" id="1.4.99.-" evidence="7"/>
<dbReference type="InterPro" id="IPR006076">
    <property type="entry name" value="FAD-dep_OxRdtase"/>
</dbReference>
<keyword evidence="5 7" id="KW-0560">Oxidoreductase</keyword>
<feature type="domain" description="FAD dependent oxidoreductase" evidence="8">
    <location>
        <begin position="36"/>
        <end position="432"/>
    </location>
</feature>
<dbReference type="InterPro" id="IPR036188">
    <property type="entry name" value="FAD/NAD-bd_sf"/>
</dbReference>
<dbReference type="EMBL" id="WTVS01000059">
    <property type="protein sequence ID" value="NMF99959.1"/>
    <property type="molecule type" value="Genomic_DNA"/>
</dbReference>
<comment type="caution">
    <text evidence="9">The sequence shown here is derived from an EMBL/GenBank/DDBJ whole genome shotgun (WGS) entry which is preliminary data.</text>
</comment>
<evidence type="ECO:0000313" key="9">
    <source>
        <dbReference type="EMBL" id="NMF99959.1"/>
    </source>
</evidence>
<evidence type="ECO:0000256" key="4">
    <source>
        <dbReference type="ARBA" id="ARBA00022827"/>
    </source>
</evidence>
<keyword evidence="4 7" id="KW-0274">FAD</keyword>
<sequence>MRQFTTSGVNSGEFHCQTITRLEIFNAPKVTESVMRVLVLGSGVVGTTTAYYLARSGAQVTVIDRQPAPALETSYANAGQVSPGYSTPWAAPGIPLKAMKWLFQRHAPLAIRADGSLFQLRWMAEMLKNCSAARYAVNKERMMRLSEYSRDVLRELRADTGLTYEERTRGTLQLFRSQAQVDAAARDIEVLQDCGVPFEMLDRDALAGAEPALTAVRDKLAGGLRLPNDETGDCQLFTTRLADKARALGVEFRFGQDIREVLVGGGDVIGVQVGDEVLAADRYVLALGSYSRKMLAPLGLDLPVYPVKGYSLTVPLVDAAKAPVSTVLDETYKIAITRFDDRIRVGGMAELAGFDLALNPRRRETLEMVVGDLFPGGGDLPAAEFWTGLRPMTPDGTPIVGETVYPQLYLNTGHGTLGWTMACGSGQLVADLVTGRQPAIRHSDLGLARYGKVAASRSQGLSLSPAA</sequence>
<dbReference type="SUPFAM" id="SSF54373">
    <property type="entry name" value="FAD-linked reductases, C-terminal domain"/>
    <property type="match status" value="1"/>
</dbReference>
<dbReference type="HAMAP" id="MF_01202">
    <property type="entry name" value="DadA"/>
    <property type="match status" value="1"/>
</dbReference>
<evidence type="ECO:0000256" key="2">
    <source>
        <dbReference type="ARBA" id="ARBA00009410"/>
    </source>
</evidence>
<accession>A0ABX1NL25</accession>
<dbReference type="InterPro" id="IPR023080">
    <property type="entry name" value="DadA"/>
</dbReference>
<evidence type="ECO:0000256" key="5">
    <source>
        <dbReference type="ARBA" id="ARBA00023002"/>
    </source>
</evidence>
<comment type="function">
    <text evidence="7">Oxidative deamination of D-amino acids.</text>
</comment>
<dbReference type="Gene3D" id="3.50.50.60">
    <property type="entry name" value="FAD/NAD(P)-binding domain"/>
    <property type="match status" value="2"/>
</dbReference>
<protein>
    <recommendedName>
        <fullName evidence="7">D-amino acid dehydrogenase</fullName>
        <ecNumber evidence="7">1.4.99.-</ecNumber>
    </recommendedName>
</protein>
<feature type="binding site" evidence="7">
    <location>
        <begin position="37"/>
        <end position="51"/>
    </location>
    <ligand>
        <name>FAD</name>
        <dbReference type="ChEBI" id="CHEBI:57692"/>
    </ligand>
</feature>
<evidence type="ECO:0000256" key="3">
    <source>
        <dbReference type="ARBA" id="ARBA00022630"/>
    </source>
</evidence>
<dbReference type="SUPFAM" id="SSF51905">
    <property type="entry name" value="FAD/NAD(P)-binding domain"/>
    <property type="match status" value="1"/>
</dbReference>
<evidence type="ECO:0000259" key="8">
    <source>
        <dbReference type="Pfam" id="PF01266"/>
    </source>
</evidence>
<name>A0ABX1NL25_9RHOO</name>
<evidence type="ECO:0000256" key="7">
    <source>
        <dbReference type="HAMAP-Rule" id="MF_01202"/>
    </source>
</evidence>
<evidence type="ECO:0000256" key="6">
    <source>
        <dbReference type="ARBA" id="ARBA00047884"/>
    </source>
</evidence>
<comment type="similarity">
    <text evidence="2 7">Belongs to the DadA oxidoreductase family.</text>
</comment>
<keyword evidence="10" id="KW-1185">Reference proteome</keyword>
<dbReference type="PANTHER" id="PTHR13847:SF280">
    <property type="entry name" value="D-AMINO ACID DEHYDROGENASE"/>
    <property type="match status" value="1"/>
</dbReference>
<comment type="catalytic activity">
    <reaction evidence="6 7">
        <text>a D-alpha-amino acid + A + H2O = a 2-oxocarboxylate + AH2 + NH4(+)</text>
        <dbReference type="Rhea" id="RHEA:18125"/>
        <dbReference type="ChEBI" id="CHEBI:13193"/>
        <dbReference type="ChEBI" id="CHEBI:15377"/>
        <dbReference type="ChEBI" id="CHEBI:17499"/>
        <dbReference type="ChEBI" id="CHEBI:28938"/>
        <dbReference type="ChEBI" id="CHEBI:35179"/>
        <dbReference type="ChEBI" id="CHEBI:59871"/>
    </reaction>
</comment>
<proteinExistence type="inferred from homology"/>
<dbReference type="NCBIfam" id="NF001933">
    <property type="entry name" value="PRK00711.1"/>
    <property type="match status" value="1"/>
</dbReference>
<organism evidence="9 10">
    <name type="scientific">Aromatoleum toluolicum</name>
    <dbReference type="NCBI Taxonomy" id="90060"/>
    <lineage>
        <taxon>Bacteria</taxon>
        <taxon>Pseudomonadati</taxon>
        <taxon>Pseudomonadota</taxon>
        <taxon>Betaproteobacteria</taxon>
        <taxon>Rhodocyclales</taxon>
        <taxon>Rhodocyclaceae</taxon>
        <taxon>Aromatoleum</taxon>
    </lineage>
</organism>
<dbReference type="Gene3D" id="3.30.9.10">
    <property type="entry name" value="D-Amino Acid Oxidase, subunit A, domain 2"/>
    <property type="match status" value="1"/>
</dbReference>
<reference evidence="9 10" key="1">
    <citation type="submission" date="2019-12" db="EMBL/GenBank/DDBJ databases">
        <title>Comparative genomics gives insights into the taxonomy of the Azoarcus-Aromatoleum group and reveals separate origins of nif in the plant-associated Azoarcus and non-plant-associated Aromatoleum sub-groups.</title>
        <authorList>
            <person name="Lafos M."/>
            <person name="Maluk M."/>
            <person name="Batista M."/>
            <person name="Junghare M."/>
            <person name="Carmona M."/>
            <person name="Faoro H."/>
            <person name="Cruz L.M."/>
            <person name="Battistoni F."/>
            <person name="De Souza E."/>
            <person name="Pedrosa F."/>
            <person name="Chen W.-M."/>
            <person name="Poole P.S."/>
            <person name="Dixon R.A."/>
            <person name="James E.K."/>
        </authorList>
    </citation>
    <scope>NUCLEOTIDE SEQUENCE [LARGE SCALE GENOMIC DNA]</scope>
    <source>
        <strain evidence="9 10">T</strain>
    </source>
</reference>
<dbReference type="Pfam" id="PF01266">
    <property type="entry name" value="DAO"/>
    <property type="match status" value="1"/>
</dbReference>
<dbReference type="Proteomes" id="UP000634522">
    <property type="component" value="Unassembled WGS sequence"/>
</dbReference>
<evidence type="ECO:0000313" key="10">
    <source>
        <dbReference type="Proteomes" id="UP000634522"/>
    </source>
</evidence>
<dbReference type="RefSeq" id="WP_373322795.1">
    <property type="nucleotide sequence ID" value="NZ_WTVS01000059.1"/>
</dbReference>
<comment type="cofactor">
    <cofactor evidence="1 7">
        <name>FAD</name>
        <dbReference type="ChEBI" id="CHEBI:57692"/>
    </cofactor>
</comment>
<dbReference type="PANTHER" id="PTHR13847">
    <property type="entry name" value="SARCOSINE DEHYDROGENASE-RELATED"/>
    <property type="match status" value="1"/>
</dbReference>
<evidence type="ECO:0000256" key="1">
    <source>
        <dbReference type="ARBA" id="ARBA00001974"/>
    </source>
</evidence>
<keyword evidence="3 7" id="KW-0285">Flavoprotein</keyword>
<gene>
    <name evidence="7" type="primary">dadA</name>
    <name evidence="9" type="ORF">GPA27_21525</name>
</gene>